<accession>A0A9P4Y097</accession>
<organism evidence="2 3">
    <name type="scientific">Cryphonectria parasitica (strain ATCC 38755 / EP155)</name>
    <dbReference type="NCBI Taxonomy" id="660469"/>
    <lineage>
        <taxon>Eukaryota</taxon>
        <taxon>Fungi</taxon>
        <taxon>Dikarya</taxon>
        <taxon>Ascomycota</taxon>
        <taxon>Pezizomycotina</taxon>
        <taxon>Sordariomycetes</taxon>
        <taxon>Sordariomycetidae</taxon>
        <taxon>Diaporthales</taxon>
        <taxon>Cryphonectriaceae</taxon>
        <taxon>Cryphonectria-Endothia species complex</taxon>
        <taxon>Cryphonectria</taxon>
    </lineage>
</organism>
<dbReference type="Proteomes" id="UP000803844">
    <property type="component" value="Unassembled WGS sequence"/>
</dbReference>
<feature type="compositionally biased region" description="Basic and acidic residues" evidence="1">
    <location>
        <begin position="99"/>
        <end position="117"/>
    </location>
</feature>
<dbReference type="AlphaFoldDB" id="A0A9P4Y097"/>
<dbReference type="RefSeq" id="XP_040775580.1">
    <property type="nucleotide sequence ID" value="XM_040920580.1"/>
</dbReference>
<reference evidence="2" key="1">
    <citation type="journal article" date="2020" name="Phytopathology">
        <title>Genome sequence of the chestnut blight fungus Cryphonectria parasitica EP155: A fundamental resource for an archetypical invasive plant pathogen.</title>
        <authorList>
            <person name="Crouch J.A."/>
            <person name="Dawe A."/>
            <person name="Aerts A."/>
            <person name="Barry K."/>
            <person name="Churchill A.C.L."/>
            <person name="Grimwood J."/>
            <person name="Hillman B."/>
            <person name="Milgroom M.G."/>
            <person name="Pangilinan J."/>
            <person name="Smith M."/>
            <person name="Salamov A."/>
            <person name="Schmutz J."/>
            <person name="Yadav J."/>
            <person name="Grigoriev I.V."/>
            <person name="Nuss D."/>
        </authorList>
    </citation>
    <scope>NUCLEOTIDE SEQUENCE</scope>
    <source>
        <strain evidence="2">EP155</strain>
    </source>
</reference>
<evidence type="ECO:0000313" key="3">
    <source>
        <dbReference type="Proteomes" id="UP000803844"/>
    </source>
</evidence>
<feature type="compositionally biased region" description="Polar residues" evidence="1">
    <location>
        <begin position="126"/>
        <end position="140"/>
    </location>
</feature>
<name>A0A9P4Y097_CRYP1</name>
<evidence type="ECO:0000256" key="1">
    <source>
        <dbReference type="SAM" id="MobiDB-lite"/>
    </source>
</evidence>
<dbReference type="GeneID" id="63837709"/>
<evidence type="ECO:0008006" key="4">
    <source>
        <dbReference type="Google" id="ProtNLM"/>
    </source>
</evidence>
<gene>
    <name evidence="2" type="ORF">M406DRAFT_330950</name>
</gene>
<dbReference type="OrthoDB" id="5232052at2759"/>
<feature type="compositionally biased region" description="Basic and acidic residues" evidence="1">
    <location>
        <begin position="141"/>
        <end position="155"/>
    </location>
</feature>
<protein>
    <recommendedName>
        <fullName evidence="4">F-box domain-containing protein</fullName>
    </recommendedName>
</protein>
<dbReference type="EMBL" id="MU032348">
    <property type="protein sequence ID" value="KAF3764619.1"/>
    <property type="molecule type" value="Genomic_DNA"/>
</dbReference>
<evidence type="ECO:0000313" key="2">
    <source>
        <dbReference type="EMBL" id="KAF3764619.1"/>
    </source>
</evidence>
<feature type="region of interest" description="Disordered" evidence="1">
    <location>
        <begin position="99"/>
        <end position="180"/>
    </location>
</feature>
<sequence>MELSVPEHPVAPVEIDLTGTFEQIHGMPKVNLRWRTPMEEPTSRIESLPQQLFMRIMMYCGYREQTLLKECSHRLYRMVDLEAIPWEVKTEAILCEERDNPKNFPKKEPRAQNKNEPNEDGGNAEAASSDTETTSRTSAVDSKKNNDKTASDGRKPAKGRSKQTNSKSKSKQAADRPKAHPDTYGKWGCYCCYKVLPAHYFEGQLLEDKESRVAKNQDATRANADEADKKVDMRVEYVQILGVVPGGKLPDWLTTDMRTVQTNNMDDYVRQRMERGVNQDDLRAYYRDINREKHLVAPLRSVNPTFTILPNSSPKLNQEHLGHLINNDKKSRNAIDSTGGNNINNPTKATAFTENIGSGFDAGSRRPLYKLPANKAARGGLEAGGYTYELFAPRGKLQDERYYEEPTMPDTKQVGHICLPQKSSEDEKLGIPLGPQVGDVVSLRRVCIPCGTKFAVYRRDCNRKIISKTQEAWWVCDCKQVRLAGMSDGCKACGSKVIY</sequence>
<comment type="caution">
    <text evidence="2">The sequence shown here is derived from an EMBL/GenBank/DDBJ whole genome shotgun (WGS) entry which is preliminary data.</text>
</comment>
<keyword evidence="3" id="KW-1185">Reference proteome</keyword>
<proteinExistence type="predicted"/>